<feature type="domain" description="RES" evidence="1">
    <location>
        <begin position="60"/>
        <end position="189"/>
    </location>
</feature>
<comment type="caution">
    <text evidence="2">The sequence shown here is derived from an EMBL/GenBank/DDBJ whole genome shotgun (WGS) entry which is preliminary data.</text>
</comment>
<name>A0A073B419_9PSEU</name>
<keyword evidence="3" id="KW-1185">Reference proteome</keyword>
<evidence type="ECO:0000313" key="2">
    <source>
        <dbReference type="EMBL" id="KEI46037.1"/>
    </source>
</evidence>
<organism evidence="2 3">
    <name type="scientific">Saccharopolyspora rectivirgula</name>
    <dbReference type="NCBI Taxonomy" id="28042"/>
    <lineage>
        <taxon>Bacteria</taxon>
        <taxon>Bacillati</taxon>
        <taxon>Actinomycetota</taxon>
        <taxon>Actinomycetes</taxon>
        <taxon>Pseudonocardiales</taxon>
        <taxon>Pseudonocardiaceae</taxon>
        <taxon>Saccharopolyspora</taxon>
    </lineage>
</organism>
<dbReference type="eggNOG" id="ENOG5033533">
    <property type="taxonomic scope" value="Bacteria"/>
</dbReference>
<dbReference type="SMART" id="SM00953">
    <property type="entry name" value="RES"/>
    <property type="match status" value="1"/>
</dbReference>
<dbReference type="RefSeq" id="WP_029721517.1">
    <property type="nucleotide sequence ID" value="NZ_JAJUIW010000019.1"/>
</dbReference>
<dbReference type="Proteomes" id="UP000031419">
    <property type="component" value="Unassembled WGS sequence"/>
</dbReference>
<dbReference type="Pfam" id="PF08808">
    <property type="entry name" value="RES"/>
    <property type="match status" value="1"/>
</dbReference>
<evidence type="ECO:0000313" key="3">
    <source>
        <dbReference type="Proteomes" id="UP000031419"/>
    </source>
</evidence>
<proteinExistence type="predicted"/>
<accession>A0A073B419</accession>
<dbReference type="EMBL" id="JNVU01000003">
    <property type="protein sequence ID" value="KEI46037.1"/>
    <property type="molecule type" value="Genomic_DNA"/>
</dbReference>
<protein>
    <recommendedName>
        <fullName evidence="1">RES domain-containing protein</fullName>
    </recommendedName>
</protein>
<dbReference type="AlphaFoldDB" id="A0A073B419"/>
<sequence>MARLPQPPAPAVLQAILRRTEDVIAVPAGTQLVRVYTTGGKHPQQWNTFRYAGPLPHARFDPHTPNSHGGPGTTVTREHGVLYFSTSVRTCIAEVFQATSTVDRRSRDPHLVLFRPRRTLRLLDLTGLWPTRAGASQAISSGPKHRTQAWARAIRAAYPELDGLWYRSSMDGGNSLCLWDPPASTALPDAPDVLLPLSHPGLDVPLARVCRELNYTLLD</sequence>
<reference evidence="2 3" key="1">
    <citation type="submission" date="2014-06" db="EMBL/GenBank/DDBJ databases">
        <title>Saccharopolyspora rectivirgula DSM-43113 Genome sequencing.</title>
        <authorList>
            <person name="Barrera C."/>
            <person name="Millon L."/>
            <person name="Rognon B."/>
            <person name="Zaugg C."/>
            <person name="Monod M."/>
        </authorList>
    </citation>
    <scope>NUCLEOTIDE SEQUENCE [LARGE SCALE GENOMIC DNA]</scope>
    <source>
        <strain evidence="2 3">DSM 43113</strain>
    </source>
</reference>
<gene>
    <name evidence="2" type="ORF">GU90_00600</name>
</gene>
<dbReference type="InterPro" id="IPR014914">
    <property type="entry name" value="RES_dom"/>
</dbReference>
<dbReference type="STRING" id="28042.GU90_00600"/>
<evidence type="ECO:0000259" key="1">
    <source>
        <dbReference type="SMART" id="SM00953"/>
    </source>
</evidence>